<name>A0AAW8F4J5_9ACTN</name>
<dbReference type="Proteomes" id="UP001234216">
    <property type="component" value="Unassembled WGS sequence"/>
</dbReference>
<proteinExistence type="predicted"/>
<reference evidence="1" key="1">
    <citation type="submission" date="2023-07" db="EMBL/GenBank/DDBJ databases">
        <title>Comparative genomics of wheat-associated soil bacteria to identify genetic determinants of phenazine resistance.</title>
        <authorList>
            <person name="Mouncey N."/>
        </authorList>
    </citation>
    <scope>NUCLEOTIDE SEQUENCE</scope>
    <source>
        <strain evidence="1">V4I22</strain>
    </source>
</reference>
<evidence type="ECO:0008006" key="3">
    <source>
        <dbReference type="Google" id="ProtNLM"/>
    </source>
</evidence>
<accession>A0AAW8F4J5</accession>
<gene>
    <name evidence="1" type="ORF">QFZ22_000040</name>
</gene>
<protein>
    <recommendedName>
        <fullName evidence="3">DUF4105 domain-containing protein</fullName>
    </recommendedName>
</protein>
<dbReference type="AlphaFoldDB" id="A0AAW8F4J5"/>
<comment type="caution">
    <text evidence="1">The sequence shown here is derived from an EMBL/GenBank/DDBJ whole genome shotgun (WGS) entry which is preliminary data.</text>
</comment>
<dbReference type="EMBL" id="JAUSZV010000001">
    <property type="protein sequence ID" value="MDQ0904055.1"/>
    <property type="molecule type" value="Genomic_DNA"/>
</dbReference>
<evidence type="ECO:0000313" key="2">
    <source>
        <dbReference type="Proteomes" id="UP001234216"/>
    </source>
</evidence>
<sequence length="294" mass="33027">MNRSWKAAVTVGLMVAATILIAPLPGHTSPASVSAERALTYDSTRREKRDFSPDERILYAILVRVSDTPAELEVSWKVNNNSRTIYSHRQKHNFQPGYHAIYSPSAVPSDSAGLYVNSVTIKFGTQTINRQSSFTVAAGRVCMFYAPASVISEEVGHVGWAFRQTTGDRWEFGGTEYIRAQDNWIKTGTWRDVLTSFKSPPVKASRYTTYRCLDWPKAWMDPVAADKTARAASSRPYTLTIDNCLTRSVEVFNAYGLSLPPGELEYPRHYFESLSRTTEGVNAPTKWSPLQRLR</sequence>
<evidence type="ECO:0000313" key="1">
    <source>
        <dbReference type="EMBL" id="MDQ0904055.1"/>
    </source>
</evidence>
<organism evidence="1 2">
    <name type="scientific">Streptomyces canus</name>
    <dbReference type="NCBI Taxonomy" id="58343"/>
    <lineage>
        <taxon>Bacteria</taxon>
        <taxon>Bacillati</taxon>
        <taxon>Actinomycetota</taxon>
        <taxon>Actinomycetes</taxon>
        <taxon>Kitasatosporales</taxon>
        <taxon>Streptomycetaceae</taxon>
        <taxon>Streptomyces</taxon>
        <taxon>Streptomyces aurantiacus group</taxon>
    </lineage>
</organism>